<proteinExistence type="predicted"/>
<sequence>MKRRKFVATSGAALLAGCNEIQGPDPDPDDPRPPENVSEEESPESGPVGDVEIKQFEWIIDGKISQFLLSNVGEAPAGRVTLVVQWFDANGNYIGSDQASLPVLPPQTAWLIEIESSVPFETDSFDGYVEFDPQYEMDDLPVESLDIDQSVPGVTGIAPLDRDSETAIQATVLTFNSGWVTHAGQITENHIPESTNWRFLIPLTQVGGDESSIGDDEIELYFSLLE</sequence>
<dbReference type="NCBIfam" id="NF038353">
    <property type="entry name" value="FxLYD_dom"/>
    <property type="match status" value="1"/>
</dbReference>
<comment type="caution">
    <text evidence="2">The sequence shown here is derived from an EMBL/GenBank/DDBJ whole genome shotgun (WGS) entry which is preliminary data.</text>
</comment>
<accession>A0A4U5JGG6</accession>
<dbReference type="Proteomes" id="UP000308037">
    <property type="component" value="Unassembled WGS sequence"/>
</dbReference>
<dbReference type="RefSeq" id="WP_137275215.1">
    <property type="nucleotide sequence ID" value="NZ_QKNX01000001.1"/>
</dbReference>
<evidence type="ECO:0000313" key="3">
    <source>
        <dbReference type="Proteomes" id="UP000308037"/>
    </source>
</evidence>
<dbReference type="PROSITE" id="PS51257">
    <property type="entry name" value="PROKAR_LIPOPROTEIN"/>
    <property type="match status" value="1"/>
</dbReference>
<reference evidence="2 3" key="1">
    <citation type="submission" date="2019-04" db="EMBL/GenBank/DDBJ databases">
        <title>Natronomonas sp. F20-122 a newhaloarchaeon isolated from a saline saltern of Isla Bacuta, Huelva, Spain.</title>
        <authorList>
            <person name="Duran-Viseras A."/>
            <person name="Sanchez-Porro C."/>
            <person name="Ventosa A."/>
        </authorList>
    </citation>
    <scope>NUCLEOTIDE SEQUENCE [LARGE SCALE GENOMIC DNA]</scope>
    <source>
        <strain evidence="2 3">F20-122</strain>
    </source>
</reference>
<gene>
    <name evidence="2" type="ORF">DM868_02185</name>
</gene>
<organism evidence="2 3">
    <name type="scientific">Natronomonas salsuginis</name>
    <dbReference type="NCBI Taxonomy" id="2217661"/>
    <lineage>
        <taxon>Archaea</taxon>
        <taxon>Methanobacteriati</taxon>
        <taxon>Methanobacteriota</taxon>
        <taxon>Stenosarchaea group</taxon>
        <taxon>Halobacteria</taxon>
        <taxon>Halobacteriales</taxon>
        <taxon>Natronomonadaceae</taxon>
        <taxon>Natronomonas</taxon>
    </lineage>
</organism>
<dbReference type="AlphaFoldDB" id="A0A4U5JGG6"/>
<name>A0A4U5JGG6_9EURY</name>
<keyword evidence="3" id="KW-1185">Reference proteome</keyword>
<dbReference type="EMBL" id="QKNX01000001">
    <property type="protein sequence ID" value="TKR27915.1"/>
    <property type="molecule type" value="Genomic_DNA"/>
</dbReference>
<feature type="region of interest" description="Disordered" evidence="1">
    <location>
        <begin position="18"/>
        <end position="50"/>
    </location>
</feature>
<evidence type="ECO:0000256" key="1">
    <source>
        <dbReference type="SAM" id="MobiDB-lite"/>
    </source>
</evidence>
<dbReference type="InterPro" id="IPR047676">
    <property type="entry name" value="FxLYD_dom"/>
</dbReference>
<evidence type="ECO:0000313" key="2">
    <source>
        <dbReference type="EMBL" id="TKR27915.1"/>
    </source>
</evidence>
<protein>
    <submittedName>
        <fullName evidence="2">Uncharacterized protein</fullName>
    </submittedName>
</protein>